<keyword evidence="2" id="KW-1185">Reference proteome</keyword>
<evidence type="ECO:0000313" key="2">
    <source>
        <dbReference type="Proteomes" id="UP000823872"/>
    </source>
</evidence>
<reference evidence="1" key="2">
    <citation type="submission" date="2025-08" db="UniProtKB">
        <authorList>
            <consortium name="Ensembl"/>
        </authorList>
    </citation>
    <scope>IDENTIFICATION</scope>
    <source>
        <strain evidence="1">breed Abyssinian</strain>
    </source>
</reference>
<gene>
    <name evidence="1" type="primary">SEC22A</name>
</gene>
<organism evidence="1 2">
    <name type="scientific">Felis catus</name>
    <name type="common">Cat</name>
    <name type="synonym">Felis silvestris catus</name>
    <dbReference type="NCBI Taxonomy" id="9685"/>
    <lineage>
        <taxon>Eukaryota</taxon>
        <taxon>Metazoa</taxon>
        <taxon>Chordata</taxon>
        <taxon>Craniata</taxon>
        <taxon>Vertebrata</taxon>
        <taxon>Euteleostomi</taxon>
        <taxon>Mammalia</taxon>
        <taxon>Eutheria</taxon>
        <taxon>Laurasiatheria</taxon>
        <taxon>Carnivora</taxon>
        <taxon>Feliformia</taxon>
        <taxon>Felidae</taxon>
        <taxon>Felinae</taxon>
        <taxon>Felis</taxon>
    </lineage>
</organism>
<accession>A0ABI7XYV8</accession>
<dbReference type="GeneTree" id="ENSGT00940000158470"/>
<protein>
    <recommendedName>
        <fullName evidence="3">SEC22 homolog A, vesicle trafficking protein</fullName>
    </recommendedName>
</protein>
<dbReference type="Ensembl" id="ENSFCTT00005039451.1">
    <property type="protein sequence ID" value="ENSFCTP00005027739.1"/>
    <property type="gene ID" value="ENSFCTG00005013720.1"/>
</dbReference>
<evidence type="ECO:0008006" key="3">
    <source>
        <dbReference type="Google" id="ProtNLM"/>
    </source>
</evidence>
<dbReference type="Gene3D" id="3.30.450.50">
    <property type="entry name" value="Longin domain"/>
    <property type="match status" value="1"/>
</dbReference>
<reference evidence="1" key="3">
    <citation type="submission" date="2025-09" db="UniProtKB">
        <authorList>
            <consortium name="Ensembl"/>
        </authorList>
    </citation>
    <scope>IDENTIFICATION</scope>
    <source>
        <strain evidence="1">breed Abyssinian</strain>
    </source>
</reference>
<sequence length="122" mass="13771">MHCGRVTWSGGSRLDRSSLLVEMSMILSASVIRVRDGLPLSASTDYEQGTGVQECRKYFKMLSKKLAQLPDRCTLKTGHYNINSPATRTSNFVSNCGIYPQSFMWSSEFNSRFSCHRKSFAE</sequence>
<dbReference type="SUPFAM" id="SSF64356">
    <property type="entry name" value="SNARE-like"/>
    <property type="match status" value="1"/>
</dbReference>
<reference evidence="1 2" key="1">
    <citation type="submission" date="2021-02" db="EMBL/GenBank/DDBJ databases">
        <title>Safari Cat Assemblies.</title>
        <authorList>
            <person name="Bredemeyer K.R."/>
            <person name="Murphy W.J."/>
        </authorList>
    </citation>
    <scope>NUCLEOTIDE SEQUENCE [LARGE SCALE GENOMIC DNA]</scope>
</reference>
<proteinExistence type="predicted"/>
<evidence type="ECO:0000313" key="1">
    <source>
        <dbReference type="Ensembl" id="ENSFCTP00005027739.1"/>
    </source>
</evidence>
<dbReference type="InterPro" id="IPR011012">
    <property type="entry name" value="Longin-like_dom_sf"/>
</dbReference>
<dbReference type="Proteomes" id="UP000823872">
    <property type="component" value="Chromosome C2"/>
</dbReference>
<name>A0ABI7XYV8_FELCA</name>